<keyword evidence="17" id="KW-1185">Reference proteome</keyword>
<keyword evidence="10" id="KW-0862">Zinc</keyword>
<evidence type="ECO:0000256" key="1">
    <source>
        <dbReference type="ARBA" id="ARBA00000900"/>
    </source>
</evidence>
<keyword evidence="11 14" id="KW-1133">Transmembrane helix</keyword>
<evidence type="ECO:0000256" key="14">
    <source>
        <dbReference type="SAM" id="Phobius"/>
    </source>
</evidence>
<dbReference type="Pfam" id="PF13639">
    <property type="entry name" value="zf-RING_2"/>
    <property type="match status" value="1"/>
</dbReference>
<feature type="domain" description="RING-type" evidence="15">
    <location>
        <begin position="83"/>
        <end position="125"/>
    </location>
</feature>
<keyword evidence="6 14" id="KW-0812">Transmembrane</keyword>
<dbReference type="Proteomes" id="UP000734854">
    <property type="component" value="Unassembled WGS sequence"/>
</dbReference>
<dbReference type="PANTHER" id="PTHR46913">
    <property type="entry name" value="RING-H2 FINGER PROTEIN ATL16"/>
    <property type="match status" value="1"/>
</dbReference>
<evidence type="ECO:0000259" key="15">
    <source>
        <dbReference type="PROSITE" id="PS50089"/>
    </source>
</evidence>
<evidence type="ECO:0000256" key="13">
    <source>
        <dbReference type="PROSITE-ProRule" id="PRU00175"/>
    </source>
</evidence>
<dbReference type="EMBL" id="JACMSC010000022">
    <property type="protein sequence ID" value="KAG6468194.1"/>
    <property type="molecule type" value="Genomic_DNA"/>
</dbReference>
<evidence type="ECO:0000256" key="11">
    <source>
        <dbReference type="ARBA" id="ARBA00022989"/>
    </source>
</evidence>
<keyword evidence="9" id="KW-0833">Ubl conjugation pathway</keyword>
<keyword evidence="7" id="KW-0479">Metal-binding</keyword>
<evidence type="ECO:0000256" key="12">
    <source>
        <dbReference type="ARBA" id="ARBA00023136"/>
    </source>
</evidence>
<evidence type="ECO:0000256" key="8">
    <source>
        <dbReference type="ARBA" id="ARBA00022771"/>
    </source>
</evidence>
<dbReference type="GO" id="GO:0016567">
    <property type="term" value="P:protein ubiquitination"/>
    <property type="evidence" value="ECO:0007669"/>
    <property type="project" value="InterPro"/>
</dbReference>
<dbReference type="FunFam" id="3.30.40.10:FF:000187">
    <property type="entry name" value="E3 ubiquitin-protein ligase ATL6"/>
    <property type="match status" value="1"/>
</dbReference>
<proteinExistence type="predicted"/>
<evidence type="ECO:0000256" key="2">
    <source>
        <dbReference type="ARBA" id="ARBA00004167"/>
    </source>
</evidence>
<dbReference type="GO" id="GO:0008270">
    <property type="term" value="F:zinc ion binding"/>
    <property type="evidence" value="ECO:0007669"/>
    <property type="project" value="UniProtKB-KW"/>
</dbReference>
<keyword evidence="12 14" id="KW-0472">Membrane</keyword>
<name>A0A8J5ESE5_ZINOF</name>
<dbReference type="GO" id="GO:0061630">
    <property type="term" value="F:ubiquitin protein ligase activity"/>
    <property type="evidence" value="ECO:0007669"/>
    <property type="project" value="UniProtKB-EC"/>
</dbReference>
<dbReference type="OrthoDB" id="8062037at2759"/>
<evidence type="ECO:0000256" key="6">
    <source>
        <dbReference type="ARBA" id="ARBA00022692"/>
    </source>
</evidence>
<gene>
    <name evidence="16" type="ORF">ZIOFF_072765</name>
</gene>
<evidence type="ECO:0000256" key="7">
    <source>
        <dbReference type="ARBA" id="ARBA00022723"/>
    </source>
</evidence>
<comment type="caution">
    <text evidence="16">The sequence shown here is derived from an EMBL/GenBank/DDBJ whole genome shotgun (WGS) entry which is preliminary data.</text>
</comment>
<evidence type="ECO:0000313" key="16">
    <source>
        <dbReference type="EMBL" id="KAG6468194.1"/>
    </source>
</evidence>
<dbReference type="InterPro" id="IPR044600">
    <property type="entry name" value="ATL1/ATL16-like"/>
</dbReference>
<feature type="transmembrane region" description="Helical" evidence="14">
    <location>
        <begin position="12"/>
        <end position="34"/>
    </location>
</feature>
<dbReference type="PANTHER" id="PTHR46913:SF1">
    <property type="entry name" value="RING-H2 FINGER PROTEIN ATL16"/>
    <property type="match status" value="1"/>
</dbReference>
<organism evidence="16 17">
    <name type="scientific">Zingiber officinale</name>
    <name type="common">Ginger</name>
    <name type="synonym">Amomum zingiber</name>
    <dbReference type="NCBI Taxonomy" id="94328"/>
    <lineage>
        <taxon>Eukaryota</taxon>
        <taxon>Viridiplantae</taxon>
        <taxon>Streptophyta</taxon>
        <taxon>Embryophyta</taxon>
        <taxon>Tracheophyta</taxon>
        <taxon>Spermatophyta</taxon>
        <taxon>Magnoliopsida</taxon>
        <taxon>Liliopsida</taxon>
        <taxon>Zingiberales</taxon>
        <taxon>Zingiberaceae</taxon>
        <taxon>Zingiber</taxon>
    </lineage>
</organism>
<sequence>MTSPFSSVAGFPVVAVSIVGILATSLLLLGYYVFVTKCGLNGQEGARRHGGTASGRQLGLDESTIRAIPTVRYRQFLAGPGECAVCLSGFREQERIRLLPACLHVFHIDCVDTWLQSNANCPLCRASVTATAPVEPLAAAAMARRFGRETGGEAGEQRKAAELFASRGDEWIGAGKKDEALRAQPMRRSLSMDSSTDARLHVALRQGSRAENDGAGGGILRRSLFSFGRSSCGSVLPL</sequence>
<dbReference type="AlphaFoldDB" id="A0A8J5ESE5"/>
<comment type="pathway">
    <text evidence="3">Protein modification; protein ubiquitination.</text>
</comment>
<dbReference type="CDD" id="cd16461">
    <property type="entry name" value="RING-H2_EL5-like"/>
    <property type="match status" value="1"/>
</dbReference>
<evidence type="ECO:0000313" key="17">
    <source>
        <dbReference type="Proteomes" id="UP000734854"/>
    </source>
</evidence>
<comment type="subcellular location">
    <subcellularLocation>
        <location evidence="2">Membrane</location>
        <topology evidence="2">Single-pass membrane protein</topology>
    </subcellularLocation>
</comment>
<dbReference type="GO" id="GO:0016020">
    <property type="term" value="C:membrane"/>
    <property type="evidence" value="ECO:0007669"/>
    <property type="project" value="UniProtKB-SubCell"/>
</dbReference>
<dbReference type="InterPro" id="IPR001841">
    <property type="entry name" value="Znf_RING"/>
</dbReference>
<dbReference type="SMART" id="SM00184">
    <property type="entry name" value="RING"/>
    <property type="match status" value="1"/>
</dbReference>
<evidence type="ECO:0000256" key="4">
    <source>
        <dbReference type="ARBA" id="ARBA00012483"/>
    </source>
</evidence>
<comment type="catalytic activity">
    <reaction evidence="1">
        <text>S-ubiquitinyl-[E2 ubiquitin-conjugating enzyme]-L-cysteine + [acceptor protein]-L-lysine = [E2 ubiquitin-conjugating enzyme]-L-cysteine + N(6)-ubiquitinyl-[acceptor protein]-L-lysine.</text>
        <dbReference type="EC" id="2.3.2.27"/>
    </reaction>
</comment>
<dbReference type="EC" id="2.3.2.27" evidence="4"/>
<accession>A0A8J5ESE5</accession>
<evidence type="ECO:0000256" key="5">
    <source>
        <dbReference type="ARBA" id="ARBA00022679"/>
    </source>
</evidence>
<keyword evidence="8 13" id="KW-0863">Zinc-finger</keyword>
<reference evidence="16 17" key="1">
    <citation type="submission" date="2020-08" db="EMBL/GenBank/DDBJ databases">
        <title>Plant Genome Project.</title>
        <authorList>
            <person name="Zhang R.-G."/>
        </authorList>
    </citation>
    <scope>NUCLEOTIDE SEQUENCE [LARGE SCALE GENOMIC DNA]</scope>
    <source>
        <tissue evidence="16">Rhizome</tissue>
    </source>
</reference>
<evidence type="ECO:0000256" key="10">
    <source>
        <dbReference type="ARBA" id="ARBA00022833"/>
    </source>
</evidence>
<keyword evidence="5" id="KW-0808">Transferase</keyword>
<protein>
    <recommendedName>
        <fullName evidence="4">RING-type E3 ubiquitin transferase</fullName>
        <ecNumber evidence="4">2.3.2.27</ecNumber>
    </recommendedName>
</protein>
<evidence type="ECO:0000256" key="3">
    <source>
        <dbReference type="ARBA" id="ARBA00004906"/>
    </source>
</evidence>
<dbReference type="PROSITE" id="PS50089">
    <property type="entry name" value="ZF_RING_2"/>
    <property type="match status" value="1"/>
</dbReference>
<evidence type="ECO:0000256" key="9">
    <source>
        <dbReference type="ARBA" id="ARBA00022786"/>
    </source>
</evidence>